<keyword evidence="4 7" id="KW-0812">Transmembrane</keyword>
<keyword evidence="2" id="KW-0813">Transport</keyword>
<evidence type="ECO:0000256" key="4">
    <source>
        <dbReference type="ARBA" id="ARBA00022692"/>
    </source>
</evidence>
<name>A0ABU0LF01_XANAG</name>
<dbReference type="PANTHER" id="PTHR36838:SF1">
    <property type="entry name" value="SLR1864 PROTEIN"/>
    <property type="match status" value="1"/>
</dbReference>
<dbReference type="InterPro" id="IPR004776">
    <property type="entry name" value="Mem_transp_PIN-like"/>
</dbReference>
<dbReference type="PANTHER" id="PTHR36838">
    <property type="entry name" value="AUXIN EFFLUX CARRIER FAMILY PROTEIN"/>
    <property type="match status" value="1"/>
</dbReference>
<protein>
    <submittedName>
        <fullName evidence="8">Permease</fullName>
    </submittedName>
</protein>
<evidence type="ECO:0000256" key="5">
    <source>
        <dbReference type="ARBA" id="ARBA00022989"/>
    </source>
</evidence>
<evidence type="ECO:0000256" key="1">
    <source>
        <dbReference type="ARBA" id="ARBA00004141"/>
    </source>
</evidence>
<evidence type="ECO:0000313" key="9">
    <source>
        <dbReference type="Proteomes" id="UP001241747"/>
    </source>
</evidence>
<keyword evidence="6 7" id="KW-0472">Membrane</keyword>
<evidence type="ECO:0000256" key="7">
    <source>
        <dbReference type="SAM" id="Phobius"/>
    </source>
</evidence>
<feature type="transmembrane region" description="Helical" evidence="7">
    <location>
        <begin position="118"/>
        <end position="142"/>
    </location>
</feature>
<feature type="transmembrane region" description="Helical" evidence="7">
    <location>
        <begin position="185"/>
        <end position="205"/>
    </location>
</feature>
<evidence type="ECO:0000256" key="3">
    <source>
        <dbReference type="ARBA" id="ARBA00022475"/>
    </source>
</evidence>
<keyword evidence="9" id="KW-1185">Reference proteome</keyword>
<dbReference type="Proteomes" id="UP001241747">
    <property type="component" value="Unassembled WGS sequence"/>
</dbReference>
<gene>
    <name evidence="8" type="ORF">QOZ94_002452</name>
</gene>
<feature type="transmembrane region" description="Helical" evidence="7">
    <location>
        <begin position="57"/>
        <end position="77"/>
    </location>
</feature>
<dbReference type="Pfam" id="PF03547">
    <property type="entry name" value="Mem_trans"/>
    <property type="match status" value="2"/>
</dbReference>
<feature type="transmembrane region" description="Helical" evidence="7">
    <location>
        <begin position="279"/>
        <end position="298"/>
    </location>
</feature>
<feature type="transmembrane region" description="Helical" evidence="7">
    <location>
        <begin position="217"/>
        <end position="239"/>
    </location>
</feature>
<dbReference type="RefSeq" id="WP_237346409.1">
    <property type="nucleotide sequence ID" value="NZ_JABWGX010000018.1"/>
</dbReference>
<comment type="caution">
    <text evidence="8">The sequence shown here is derived from an EMBL/GenBank/DDBJ whole genome shotgun (WGS) entry which is preliminary data.</text>
</comment>
<evidence type="ECO:0000256" key="2">
    <source>
        <dbReference type="ARBA" id="ARBA00022448"/>
    </source>
</evidence>
<dbReference type="EMBL" id="JAUSVY010000005">
    <property type="protein sequence ID" value="MDQ0505652.1"/>
    <property type="molecule type" value="Genomic_DNA"/>
</dbReference>
<keyword evidence="5 7" id="KW-1133">Transmembrane helix</keyword>
<comment type="subcellular location">
    <subcellularLocation>
        <location evidence="1">Membrane</location>
        <topology evidence="1">Multi-pass membrane protein</topology>
    </subcellularLocation>
</comment>
<accession>A0ABU0LF01</accession>
<keyword evidence="3" id="KW-1003">Cell membrane</keyword>
<proteinExistence type="predicted"/>
<feature type="transmembrane region" description="Helical" evidence="7">
    <location>
        <begin position="154"/>
        <end position="173"/>
    </location>
</feature>
<evidence type="ECO:0000313" key="8">
    <source>
        <dbReference type="EMBL" id="MDQ0505652.1"/>
    </source>
</evidence>
<sequence>MQQIAFILLCLVIGVLLRASGRLPEGAHRVLGGWVINVALPATALKSVHGLAPTWDWWLAAATPWLGVGLALAMLVPVGRALGWTRGRIGAVVLVAGWGNTSFVGLPMIAAFAGSQWLGLGLVIDLFGSYLALSVLGIGIAAVASEGRFAPRAVAWRIATFPPFIAILVAFATNELARPDWVTQTVNALADTLTPLALAAVGYALRFERLRGHVVPLAIGLGHRLVLAPFALWLLYMALGQAEGGVARIAILEMAMPPMLGASIVALEHDLEPELVAQMIGIGVPVSMLTAWAWWSLIGA</sequence>
<reference evidence="8 9" key="1">
    <citation type="submission" date="2023-07" db="EMBL/GenBank/DDBJ databases">
        <title>Genomic Encyclopedia of Type Strains, Phase IV (KMG-IV): sequencing the most valuable type-strain genomes for metagenomic binning, comparative biology and taxonomic classification.</title>
        <authorList>
            <person name="Goeker M."/>
        </authorList>
    </citation>
    <scope>NUCLEOTIDE SEQUENCE [LARGE SCALE GENOMIC DNA]</scope>
    <source>
        <strain evidence="8 9">DSM 3770</strain>
    </source>
</reference>
<organism evidence="8 9">
    <name type="scientific">Xanthobacter agilis</name>
    <dbReference type="NCBI Taxonomy" id="47492"/>
    <lineage>
        <taxon>Bacteria</taxon>
        <taxon>Pseudomonadati</taxon>
        <taxon>Pseudomonadota</taxon>
        <taxon>Alphaproteobacteria</taxon>
        <taxon>Hyphomicrobiales</taxon>
        <taxon>Xanthobacteraceae</taxon>
        <taxon>Xanthobacter</taxon>
    </lineage>
</organism>
<evidence type="ECO:0000256" key="6">
    <source>
        <dbReference type="ARBA" id="ARBA00023136"/>
    </source>
</evidence>
<feature type="transmembrane region" description="Helical" evidence="7">
    <location>
        <begin position="89"/>
        <end position="112"/>
    </location>
</feature>